<proteinExistence type="predicted"/>
<reference evidence="1 2" key="2">
    <citation type="journal article" date="2024" name="Int. J. Syst. Evol. Microbiol.">
        <title>Promethearchaeum syntrophicum gen. nov., sp. nov., an anaerobic, obligately syntrophic archaeon, the first isolate of the lineage 'Asgard' archaea, and proposal of the new archaeal phylum Promethearchaeota phyl. nov. and kingdom Promethearchaeati regn. nov.</title>
        <authorList>
            <person name="Imachi H."/>
            <person name="Nobu M.K."/>
            <person name="Kato S."/>
            <person name="Takaki Y."/>
            <person name="Miyazaki M."/>
            <person name="Miyata M."/>
            <person name="Ogawara M."/>
            <person name="Saito Y."/>
            <person name="Sakai S."/>
            <person name="Tahara Y.O."/>
            <person name="Takano Y."/>
            <person name="Tasumi E."/>
            <person name="Uematsu K."/>
            <person name="Yoshimura T."/>
            <person name="Itoh T."/>
            <person name="Ohkuma M."/>
            <person name="Takai K."/>
        </authorList>
    </citation>
    <scope>NUCLEOTIDE SEQUENCE [LARGE SCALE GENOMIC DNA]</scope>
    <source>
        <strain evidence="1 2">MK-D1</strain>
    </source>
</reference>
<name>A0A5B9D5G7_9ARCH</name>
<sequence>MSIQQKLLPRNKSLIDIVNKFPVNNDLKPILTIISSIQDYNFNRFAQKWQMNPVQLAAGATKITSNFITLIDYLHLIEDFDEPVLMDYIFKLRESLSEMQTFEPFYIHILNLEKELPNYFRDIRISHNSHPTKIKSLISEIEDVVYDIYKEFKHYLGIS</sequence>
<dbReference type="AlphaFoldDB" id="A0A5B9D5G7"/>
<organism evidence="1 2">
    <name type="scientific">Promethearchaeum syntrophicum</name>
    <dbReference type="NCBI Taxonomy" id="2594042"/>
    <lineage>
        <taxon>Archaea</taxon>
        <taxon>Promethearchaeati</taxon>
        <taxon>Promethearchaeota</taxon>
        <taxon>Promethearchaeia</taxon>
        <taxon>Promethearchaeales</taxon>
        <taxon>Promethearchaeaceae</taxon>
        <taxon>Promethearchaeum</taxon>
    </lineage>
</organism>
<dbReference type="Proteomes" id="UP000321408">
    <property type="component" value="Chromosome"/>
</dbReference>
<evidence type="ECO:0000313" key="1">
    <source>
        <dbReference type="EMBL" id="QEE14302.2"/>
    </source>
</evidence>
<dbReference type="KEGG" id="psyt:DSAG12_00114"/>
<gene>
    <name evidence="1" type="ORF">DSAG12_00114</name>
</gene>
<dbReference type="EMBL" id="CP042905">
    <property type="protein sequence ID" value="QEE14302.2"/>
    <property type="molecule type" value="Genomic_DNA"/>
</dbReference>
<reference evidence="1 2" key="1">
    <citation type="journal article" date="2020" name="Nature">
        <title>Isolation of an archaeon at the prokaryote-eukaryote interface.</title>
        <authorList>
            <person name="Imachi H."/>
            <person name="Nobu M.K."/>
            <person name="Nakahara N."/>
            <person name="Morono Y."/>
            <person name="Ogawara M."/>
            <person name="Takaki Y."/>
            <person name="Takano Y."/>
            <person name="Uematsu K."/>
            <person name="Ikuta T."/>
            <person name="Ito M."/>
            <person name="Matsui Y."/>
            <person name="Miyazaki M."/>
            <person name="Murata K."/>
            <person name="Saito Y."/>
            <person name="Sakai S."/>
            <person name="Song C."/>
            <person name="Tasumi E."/>
            <person name="Yamanaka Y."/>
            <person name="Yamaguchi T."/>
            <person name="Kamagata Y."/>
            <person name="Tamaki H."/>
            <person name="Takai K."/>
        </authorList>
    </citation>
    <scope>NUCLEOTIDE SEQUENCE [LARGE SCALE GENOMIC DNA]</scope>
    <source>
        <strain evidence="1 2">MK-D1</strain>
    </source>
</reference>
<protein>
    <submittedName>
        <fullName evidence="1">Uncharacterized protein</fullName>
    </submittedName>
</protein>
<accession>A0A5B9D5G7</accession>
<evidence type="ECO:0000313" key="2">
    <source>
        <dbReference type="Proteomes" id="UP000321408"/>
    </source>
</evidence>
<keyword evidence="2" id="KW-1185">Reference proteome</keyword>